<evidence type="ECO:0008006" key="4">
    <source>
        <dbReference type="Google" id="ProtNLM"/>
    </source>
</evidence>
<dbReference type="PROSITE" id="PS00251">
    <property type="entry name" value="THD_1"/>
    <property type="match status" value="1"/>
</dbReference>
<organism evidence="2 3">
    <name type="scientific">Vombatus ursinus</name>
    <name type="common">Common wombat</name>
    <dbReference type="NCBI Taxonomy" id="29139"/>
    <lineage>
        <taxon>Eukaryota</taxon>
        <taxon>Metazoa</taxon>
        <taxon>Chordata</taxon>
        <taxon>Craniata</taxon>
        <taxon>Vertebrata</taxon>
        <taxon>Euteleostomi</taxon>
        <taxon>Mammalia</taxon>
        <taxon>Metatheria</taxon>
        <taxon>Diprotodontia</taxon>
        <taxon>Vombatidae</taxon>
        <taxon>Vombatus</taxon>
    </lineage>
</organism>
<dbReference type="PANTHER" id="PTHR17534">
    <property type="entry name" value="OX40 LIGAND"/>
    <property type="match status" value="1"/>
</dbReference>
<dbReference type="STRING" id="29139.ENSVURP00010007254"/>
<dbReference type="OMA" id="LTNDNFC"/>
<name>A0A4X2K5L3_VOMUR</name>
<dbReference type="SUPFAM" id="SSF49842">
    <property type="entry name" value="TNF-like"/>
    <property type="match status" value="1"/>
</dbReference>
<gene>
    <name evidence="2" type="primary">TNFSF4</name>
</gene>
<keyword evidence="1" id="KW-0472">Membrane</keyword>
<dbReference type="Proteomes" id="UP000314987">
    <property type="component" value="Unassembled WGS sequence"/>
</dbReference>
<dbReference type="InterPro" id="IPR021184">
    <property type="entry name" value="TNF_CS"/>
</dbReference>
<keyword evidence="3" id="KW-1185">Reference proteome</keyword>
<dbReference type="GO" id="GO:0005125">
    <property type="term" value="F:cytokine activity"/>
    <property type="evidence" value="ECO:0007669"/>
    <property type="project" value="InterPro"/>
</dbReference>
<dbReference type="GO" id="GO:0001819">
    <property type="term" value="P:positive regulation of cytokine production"/>
    <property type="evidence" value="ECO:0007669"/>
    <property type="project" value="TreeGrafter"/>
</dbReference>
<dbReference type="GeneTree" id="ENSGT00390000015127"/>
<reference evidence="2" key="3">
    <citation type="submission" date="2025-09" db="UniProtKB">
        <authorList>
            <consortium name="Ensembl"/>
        </authorList>
    </citation>
    <scope>IDENTIFICATION</scope>
</reference>
<dbReference type="GO" id="GO:0032813">
    <property type="term" value="F:tumor necrosis factor receptor superfamily binding"/>
    <property type="evidence" value="ECO:0007669"/>
    <property type="project" value="TreeGrafter"/>
</dbReference>
<dbReference type="PANTHER" id="PTHR17534:SF4">
    <property type="entry name" value="TUMOR NECROSIS FACTOR LIGAND SUPERFAMILY MEMBER 4"/>
    <property type="match status" value="1"/>
</dbReference>
<dbReference type="GO" id="GO:0005615">
    <property type="term" value="C:extracellular space"/>
    <property type="evidence" value="ECO:0007669"/>
    <property type="project" value="TreeGrafter"/>
</dbReference>
<dbReference type="AlphaFoldDB" id="A0A4X2K5L3"/>
<evidence type="ECO:0000313" key="2">
    <source>
        <dbReference type="Ensembl" id="ENSVURP00010007254.1"/>
    </source>
</evidence>
<feature type="transmembrane region" description="Helical" evidence="1">
    <location>
        <begin position="24"/>
        <end position="45"/>
    </location>
</feature>
<keyword evidence="1" id="KW-0812">Transmembrane</keyword>
<dbReference type="Ensembl" id="ENSVURT00010008204.1">
    <property type="protein sequence ID" value="ENSVURP00010007254.1"/>
    <property type="gene ID" value="ENSVURG00010005621.1"/>
</dbReference>
<keyword evidence="1" id="KW-1133">Transmembrane helix</keyword>
<dbReference type="Gene3D" id="2.60.120.40">
    <property type="match status" value="1"/>
</dbReference>
<dbReference type="InterPro" id="IPR042338">
    <property type="entry name" value="TNFSF4"/>
</dbReference>
<evidence type="ECO:0000313" key="3">
    <source>
        <dbReference type="Proteomes" id="UP000314987"/>
    </source>
</evidence>
<proteinExistence type="predicted"/>
<evidence type="ECO:0000256" key="1">
    <source>
        <dbReference type="SAM" id="Phobius"/>
    </source>
</evidence>
<protein>
    <recommendedName>
        <fullName evidence="4">TNF family profile domain-containing protein</fullName>
    </recommendedName>
</protein>
<accession>A0A4X2K5L3</accession>
<dbReference type="GO" id="GO:0006954">
    <property type="term" value="P:inflammatory response"/>
    <property type="evidence" value="ECO:0007669"/>
    <property type="project" value="TreeGrafter"/>
</dbReference>
<reference evidence="2" key="2">
    <citation type="submission" date="2025-08" db="UniProtKB">
        <authorList>
            <consortium name="Ensembl"/>
        </authorList>
    </citation>
    <scope>IDENTIFICATION</scope>
</reference>
<dbReference type="InterPro" id="IPR008983">
    <property type="entry name" value="Tumour_necrosis_fac-like_dom"/>
</dbReference>
<reference evidence="3" key="1">
    <citation type="submission" date="2018-12" db="EMBL/GenBank/DDBJ databases">
        <authorList>
            <person name="Yazar S."/>
        </authorList>
    </citation>
    <scope>NUCLEOTIDE SEQUENCE [LARGE SCALE GENOMIC DNA]</scope>
</reference>
<sequence>MERDQPLQERPGNLPKQRTIVNKLLLVSSVIQCIGLLVFLIYILGASQDCSVFITLSILLPSFFPDYDEKNGFTLQSSGEFGSIKVQNNSLEIRCDGFYLLRLKGYFSRTPNIDFHYRNNQRFYLFSNFSSYQYVSSVAVVYLRFEDSIYQRVVSPKVSSTDLAFSQGEISLIQLTNDNFCGK</sequence>
<dbReference type="GO" id="GO:0042102">
    <property type="term" value="P:positive regulation of T cell proliferation"/>
    <property type="evidence" value="ECO:0007669"/>
    <property type="project" value="TreeGrafter"/>
</dbReference>